<keyword evidence="3" id="KW-0489">Methyltransferase</keyword>
<feature type="compositionally biased region" description="Basic and acidic residues" evidence="2">
    <location>
        <begin position="20"/>
        <end position="32"/>
    </location>
</feature>
<dbReference type="GO" id="GO:0032259">
    <property type="term" value="P:methylation"/>
    <property type="evidence" value="ECO:0007669"/>
    <property type="project" value="UniProtKB-KW"/>
</dbReference>
<dbReference type="STRING" id="465721.ACG33_14775"/>
<gene>
    <name evidence="3" type="ORF">ACG33_14775</name>
</gene>
<feature type="compositionally biased region" description="Pro residues" evidence="2">
    <location>
        <begin position="37"/>
        <end position="46"/>
    </location>
</feature>
<dbReference type="Proteomes" id="UP000070250">
    <property type="component" value="Chromosome"/>
</dbReference>
<sequence length="376" mass="42140">MRASAETVLGSSTHGSRRQCYHDRTMTDEAPHTHPIQAPPAEPPKTQPASHGWMATALAVLALIATAYTLFRLDATHDRLDGLRDALHASQQDRDALRTQFEALAEQERQAREDISRRLDALDDTPRQLQDLAAAIETLRGRSEGPERAWSRAEAMFLLELAQRRLTLERDIDTAIAALEAADSRLAALRDQSFAPVRQQIARELQSLRAVNWPDTTGLLARLTSAEEYAGTLSPRDMLAHDAQAHTHAQARGGLSRAWSIARESLAKLIVVRHVEDRDATVMTAQQRTLRRQHLQLLLFSARTAIARHDEAGYRNALVQARRWLEDFFDSNDLSVRTLLEEIQALEPVDIDPPLPDISASSRTLRRLTPDLRGQQ</sequence>
<dbReference type="InterPro" id="IPR007470">
    <property type="entry name" value="HemX"/>
</dbReference>
<dbReference type="EMBL" id="CP011971">
    <property type="protein sequence ID" value="AMN48336.1"/>
    <property type="molecule type" value="Genomic_DNA"/>
</dbReference>
<dbReference type="Pfam" id="PF04375">
    <property type="entry name" value="HemX"/>
    <property type="match status" value="1"/>
</dbReference>
<reference evidence="3 4" key="1">
    <citation type="submission" date="2015-06" db="EMBL/GenBank/DDBJ databases">
        <title>A Comprehensive Approach to Explore the Metabolic and Phylogenetic Diversity of Bacterial Steroid Degradation in the Environment: Testosterone as an Example.</title>
        <authorList>
            <person name="Yang F.-C."/>
            <person name="Chen Y.-L."/>
            <person name="Yu C.-P."/>
            <person name="Tang S.-L."/>
            <person name="Wang P.-H."/>
            <person name="Ismail W."/>
            <person name="Wang C.-H."/>
            <person name="Yang C.-Y."/>
            <person name="Chiang Y.-R."/>
        </authorList>
    </citation>
    <scope>NUCLEOTIDE SEQUENCE [LARGE SCALE GENOMIC DNA]</scope>
    <source>
        <strain evidence="3 4">DSM 18526</strain>
    </source>
</reference>
<dbReference type="EC" id="2.1.1.107" evidence="3"/>
<dbReference type="GO" id="GO:0004851">
    <property type="term" value="F:uroporphyrin-III C-methyltransferase activity"/>
    <property type="evidence" value="ECO:0007669"/>
    <property type="project" value="UniProtKB-EC"/>
</dbReference>
<evidence type="ECO:0000313" key="3">
    <source>
        <dbReference type="EMBL" id="AMN48336.1"/>
    </source>
</evidence>
<evidence type="ECO:0000313" key="4">
    <source>
        <dbReference type="Proteomes" id="UP000070250"/>
    </source>
</evidence>
<proteinExistence type="predicted"/>
<dbReference type="PANTHER" id="PTHR38043:SF1">
    <property type="entry name" value="PROTEIN HEMX"/>
    <property type="match status" value="1"/>
</dbReference>
<feature type="coiled-coil region" evidence="1">
    <location>
        <begin position="80"/>
        <end position="125"/>
    </location>
</feature>
<dbReference type="KEGG" id="sdf:ACG33_14775"/>
<protein>
    <submittedName>
        <fullName evidence="3">Uroporphyrin-III C-methyltransferase</fullName>
        <ecNumber evidence="3">2.1.1.107</ecNumber>
    </submittedName>
</protein>
<keyword evidence="1" id="KW-0175">Coiled coil</keyword>
<dbReference type="SUPFAM" id="SSF46966">
    <property type="entry name" value="Spectrin repeat"/>
    <property type="match status" value="1"/>
</dbReference>
<evidence type="ECO:0000256" key="2">
    <source>
        <dbReference type="SAM" id="MobiDB-lite"/>
    </source>
</evidence>
<keyword evidence="4" id="KW-1185">Reference proteome</keyword>
<dbReference type="PATRIC" id="fig|465721.4.peg.3159"/>
<evidence type="ECO:0000256" key="1">
    <source>
        <dbReference type="SAM" id="Coils"/>
    </source>
</evidence>
<feature type="region of interest" description="Disordered" evidence="2">
    <location>
        <begin position="1"/>
        <end position="50"/>
    </location>
</feature>
<dbReference type="AlphaFoldDB" id="A0A127FD61"/>
<keyword evidence="3" id="KW-0808">Transferase</keyword>
<accession>A0A127FD61</accession>
<dbReference type="PANTHER" id="PTHR38043">
    <property type="entry name" value="PROTEIN HEMX"/>
    <property type="match status" value="1"/>
</dbReference>
<organism evidence="3 4">
    <name type="scientific">Steroidobacter denitrificans</name>
    <dbReference type="NCBI Taxonomy" id="465721"/>
    <lineage>
        <taxon>Bacteria</taxon>
        <taxon>Pseudomonadati</taxon>
        <taxon>Pseudomonadota</taxon>
        <taxon>Gammaproteobacteria</taxon>
        <taxon>Steroidobacterales</taxon>
        <taxon>Steroidobacteraceae</taxon>
        <taxon>Steroidobacter</taxon>
    </lineage>
</organism>
<name>A0A127FD61_STEDE</name>